<organism evidence="2 3">
    <name type="scientific">Pisum sativum</name>
    <name type="common">Garden pea</name>
    <name type="synonym">Lathyrus oleraceus</name>
    <dbReference type="NCBI Taxonomy" id="3888"/>
    <lineage>
        <taxon>Eukaryota</taxon>
        <taxon>Viridiplantae</taxon>
        <taxon>Streptophyta</taxon>
        <taxon>Embryophyta</taxon>
        <taxon>Tracheophyta</taxon>
        <taxon>Spermatophyta</taxon>
        <taxon>Magnoliopsida</taxon>
        <taxon>eudicotyledons</taxon>
        <taxon>Gunneridae</taxon>
        <taxon>Pentapetalae</taxon>
        <taxon>rosids</taxon>
        <taxon>fabids</taxon>
        <taxon>Fabales</taxon>
        <taxon>Fabaceae</taxon>
        <taxon>Papilionoideae</taxon>
        <taxon>50 kb inversion clade</taxon>
        <taxon>NPAAA clade</taxon>
        <taxon>Hologalegina</taxon>
        <taxon>IRL clade</taxon>
        <taxon>Fabeae</taxon>
        <taxon>Lathyrus</taxon>
    </lineage>
</organism>
<evidence type="ECO:0000259" key="1">
    <source>
        <dbReference type="Pfam" id="PF10536"/>
    </source>
</evidence>
<dbReference type="AlphaFoldDB" id="A0A9D4XJ95"/>
<feature type="domain" description="Aminotransferase-like plant mobile" evidence="1">
    <location>
        <begin position="2"/>
        <end position="130"/>
    </location>
</feature>
<accession>A0A9D4XJ95</accession>
<dbReference type="GO" id="GO:0010073">
    <property type="term" value="P:meristem maintenance"/>
    <property type="evidence" value="ECO:0007669"/>
    <property type="project" value="InterPro"/>
</dbReference>
<dbReference type="PANTHER" id="PTHR46033:SF8">
    <property type="entry name" value="PROTEIN MAINTENANCE OF MERISTEMS-LIKE"/>
    <property type="match status" value="1"/>
</dbReference>
<dbReference type="InterPro" id="IPR019557">
    <property type="entry name" value="AminoTfrase-like_pln_mobile"/>
</dbReference>
<dbReference type="Proteomes" id="UP001058974">
    <property type="component" value="Chromosome 4"/>
</dbReference>
<evidence type="ECO:0000313" key="2">
    <source>
        <dbReference type="EMBL" id="KAI5419746.1"/>
    </source>
</evidence>
<keyword evidence="3" id="KW-1185">Reference proteome</keyword>
<name>A0A9D4XJ95_PEA</name>
<dbReference type="InterPro" id="IPR044824">
    <property type="entry name" value="MAIN-like"/>
</dbReference>
<evidence type="ECO:0000313" key="3">
    <source>
        <dbReference type="Proteomes" id="UP001058974"/>
    </source>
</evidence>
<comment type="caution">
    <text evidence="2">The sequence shown here is derived from an EMBL/GenBank/DDBJ whole genome shotgun (WGS) entry which is preliminary data.</text>
</comment>
<dbReference type="Pfam" id="PF10536">
    <property type="entry name" value="PMD"/>
    <property type="match status" value="1"/>
</dbReference>
<dbReference type="EMBL" id="JAMSHJ010000004">
    <property type="protein sequence ID" value="KAI5419746.1"/>
    <property type="molecule type" value="Genomic_DNA"/>
</dbReference>
<gene>
    <name evidence="2" type="ORF">KIW84_043779</name>
</gene>
<dbReference type="Gramene" id="Psat04G0377900-T1">
    <property type="protein sequence ID" value="KAI5419746.1"/>
    <property type="gene ID" value="KIW84_043779"/>
</dbReference>
<reference evidence="2 3" key="1">
    <citation type="journal article" date="2022" name="Nat. Genet.">
        <title>Improved pea reference genome and pan-genome highlight genomic features and evolutionary characteristics.</title>
        <authorList>
            <person name="Yang T."/>
            <person name="Liu R."/>
            <person name="Luo Y."/>
            <person name="Hu S."/>
            <person name="Wang D."/>
            <person name="Wang C."/>
            <person name="Pandey M.K."/>
            <person name="Ge S."/>
            <person name="Xu Q."/>
            <person name="Li N."/>
            <person name="Li G."/>
            <person name="Huang Y."/>
            <person name="Saxena R.K."/>
            <person name="Ji Y."/>
            <person name="Li M."/>
            <person name="Yan X."/>
            <person name="He Y."/>
            <person name="Liu Y."/>
            <person name="Wang X."/>
            <person name="Xiang C."/>
            <person name="Varshney R.K."/>
            <person name="Ding H."/>
            <person name="Gao S."/>
            <person name="Zong X."/>
        </authorList>
    </citation>
    <scope>NUCLEOTIDE SEQUENCE [LARGE SCALE GENOMIC DNA]</scope>
    <source>
        <strain evidence="2 3">cv. Zhongwan 6</strain>
    </source>
</reference>
<sequence>MLTILYTTLGVATAFETRQLAGYLSLFQYWIYEHFPTICDKRVKHSPVGTSRARRWKASQTRLGGVAEYMRRFDALTVDDVIWTRYTCHRVHCEFVVSSLYSNYTRLETLVARHLPERCLRQYGYVHGIP</sequence>
<dbReference type="PANTHER" id="PTHR46033">
    <property type="entry name" value="PROTEIN MAIN-LIKE 2"/>
    <property type="match status" value="1"/>
</dbReference>
<protein>
    <recommendedName>
        <fullName evidence="1">Aminotransferase-like plant mobile domain-containing protein</fullName>
    </recommendedName>
</protein>
<proteinExistence type="predicted"/>